<proteinExistence type="predicted"/>
<evidence type="ECO:0000313" key="4">
    <source>
        <dbReference type="Proteomes" id="UP000319160"/>
    </source>
</evidence>
<dbReference type="GO" id="GO:0016740">
    <property type="term" value="F:transferase activity"/>
    <property type="evidence" value="ECO:0007669"/>
    <property type="project" value="UniProtKB-KW"/>
</dbReference>
<sequence length="270" mass="30069">MICYRTQRNSLCSEIPDDFRVEDIPNVLIRGAERLAEHFPWVAGQVVCEGAMENSTRCFKTKVSEDKPRLWVRYLQGDPPFSSWDTLKKLGFPMNALDESIVTPRKTTSGPGESTPAVVFQLQATIIKGGLIITFIGHHQAMDGTGQAQVISLFSKACSGEIFTHEELRIGNLSPENSVQILNDPWTPGRELEYNIIKQETSQPGPAELWSRSGEAHEVRRPRFDSLPGLVYFMPKSRDGAIGVAICLSADDTENLRSDTEFIKHAIHVG</sequence>
<dbReference type="OrthoDB" id="1862401at2759"/>
<keyword evidence="4" id="KW-1185">Reference proteome</keyword>
<feature type="domain" description="Trichothecene 3-O-acetyltransferase-like N-terminal" evidence="2">
    <location>
        <begin position="10"/>
        <end position="158"/>
    </location>
</feature>
<dbReference type="AlphaFoldDB" id="A0A553I0H3"/>
<reference evidence="4" key="1">
    <citation type="submission" date="2019-06" db="EMBL/GenBank/DDBJ databases">
        <title>Draft genome sequence of the griseofulvin-producing fungus Xylaria cubensis strain G536.</title>
        <authorList>
            <person name="Mead M.E."/>
            <person name="Raja H.A."/>
            <person name="Steenwyk J.L."/>
            <person name="Knowles S.L."/>
            <person name="Oberlies N.H."/>
            <person name="Rokas A."/>
        </authorList>
    </citation>
    <scope>NUCLEOTIDE SEQUENCE [LARGE SCALE GENOMIC DNA]</scope>
    <source>
        <strain evidence="4">G536</strain>
    </source>
</reference>
<name>A0A553I0H3_9PEZI</name>
<evidence type="ECO:0000313" key="3">
    <source>
        <dbReference type="EMBL" id="TRX93708.1"/>
    </source>
</evidence>
<dbReference type="STRING" id="2512241.A0A553I0H3"/>
<dbReference type="Gene3D" id="3.30.559.10">
    <property type="entry name" value="Chloramphenicol acetyltransferase-like domain"/>
    <property type="match status" value="2"/>
</dbReference>
<dbReference type="Pfam" id="PF22664">
    <property type="entry name" value="TRI-like_N"/>
    <property type="match status" value="1"/>
</dbReference>
<accession>A0A553I0H3</accession>
<organism evidence="3 4">
    <name type="scientific">Xylaria flabelliformis</name>
    <dbReference type="NCBI Taxonomy" id="2512241"/>
    <lineage>
        <taxon>Eukaryota</taxon>
        <taxon>Fungi</taxon>
        <taxon>Dikarya</taxon>
        <taxon>Ascomycota</taxon>
        <taxon>Pezizomycotina</taxon>
        <taxon>Sordariomycetes</taxon>
        <taxon>Xylariomycetidae</taxon>
        <taxon>Xylariales</taxon>
        <taxon>Xylariaceae</taxon>
        <taxon>Xylaria</taxon>
    </lineage>
</organism>
<dbReference type="EMBL" id="VFLP01000027">
    <property type="protein sequence ID" value="TRX93708.1"/>
    <property type="molecule type" value="Genomic_DNA"/>
</dbReference>
<dbReference type="InterPro" id="IPR023213">
    <property type="entry name" value="CAT-like_dom_sf"/>
</dbReference>
<evidence type="ECO:0000259" key="2">
    <source>
        <dbReference type="Pfam" id="PF22664"/>
    </source>
</evidence>
<evidence type="ECO:0000256" key="1">
    <source>
        <dbReference type="ARBA" id="ARBA00022679"/>
    </source>
</evidence>
<gene>
    <name evidence="3" type="ORF">FHL15_005384</name>
</gene>
<dbReference type="InterPro" id="IPR054710">
    <property type="entry name" value="Tri101-like_N"/>
</dbReference>
<dbReference type="Proteomes" id="UP000319160">
    <property type="component" value="Unassembled WGS sequence"/>
</dbReference>
<protein>
    <recommendedName>
        <fullName evidence="2">Trichothecene 3-O-acetyltransferase-like N-terminal domain-containing protein</fullName>
    </recommendedName>
</protein>
<keyword evidence="1" id="KW-0808">Transferase</keyword>
<comment type="caution">
    <text evidence="3">The sequence shown here is derived from an EMBL/GenBank/DDBJ whole genome shotgun (WGS) entry which is preliminary data.</text>
</comment>